<dbReference type="PANTHER" id="PTHR42793">
    <property type="entry name" value="COA BINDING DOMAIN CONTAINING PROTEIN"/>
    <property type="match status" value="1"/>
</dbReference>
<dbReference type="GO" id="GO:0043758">
    <property type="term" value="F:acetate-CoA ligase (ADP-forming) activity"/>
    <property type="evidence" value="ECO:0007669"/>
    <property type="project" value="InterPro"/>
</dbReference>
<dbReference type="Gene3D" id="3.40.50.720">
    <property type="entry name" value="NAD(P)-binding Rossmann-like Domain"/>
    <property type="match status" value="1"/>
</dbReference>
<dbReference type="SUPFAM" id="SSF51735">
    <property type="entry name" value="NAD(P)-binding Rossmann-fold domains"/>
    <property type="match status" value="1"/>
</dbReference>
<dbReference type="Gene3D" id="3.40.50.261">
    <property type="entry name" value="Succinyl-CoA synthetase domains"/>
    <property type="match status" value="2"/>
</dbReference>
<dbReference type="InterPro" id="IPR043938">
    <property type="entry name" value="Ligase_CoA_dom"/>
</dbReference>
<protein>
    <submittedName>
        <fullName evidence="2">Acyl-CoA synthetase (NDP forming)</fullName>
    </submittedName>
</protein>
<organism evidence="2 3">
    <name type="scientific">Tepidiforma thermophila (strain KCTC 52669 / CGMCC 1.13589 / G233)</name>
    <dbReference type="NCBI Taxonomy" id="2761530"/>
    <lineage>
        <taxon>Bacteria</taxon>
        <taxon>Bacillati</taxon>
        <taxon>Chloroflexota</taxon>
        <taxon>Tepidiformia</taxon>
        <taxon>Tepidiformales</taxon>
        <taxon>Tepidiformaceae</taxon>
        <taxon>Tepidiforma</taxon>
    </lineage>
</organism>
<dbReference type="SUPFAM" id="SSF52210">
    <property type="entry name" value="Succinyl-CoA synthetase domains"/>
    <property type="match status" value="2"/>
</dbReference>
<dbReference type="EMBL" id="PDJQ01000001">
    <property type="protein sequence ID" value="PFG74455.1"/>
    <property type="molecule type" value="Genomic_DNA"/>
</dbReference>
<dbReference type="InterPro" id="IPR016102">
    <property type="entry name" value="Succinyl-CoA_synth-like"/>
</dbReference>
<name>A0A2A9HHI6_TEPT2</name>
<accession>A0A2A9HHI6</accession>
<feature type="domain" description="CoA-binding" evidence="1">
    <location>
        <begin position="10"/>
        <end position="107"/>
    </location>
</feature>
<gene>
    <name evidence="2" type="ORF">A9A59_1685</name>
</gene>
<comment type="caution">
    <text evidence="2">The sequence shown here is derived from an EMBL/GenBank/DDBJ whole genome shotgun (WGS) entry which is preliminary data.</text>
</comment>
<dbReference type="SMART" id="SM00881">
    <property type="entry name" value="CoA_binding"/>
    <property type="match status" value="1"/>
</dbReference>
<keyword evidence="3" id="KW-1185">Reference proteome</keyword>
<evidence type="ECO:0000313" key="3">
    <source>
        <dbReference type="Proteomes" id="UP000223071"/>
    </source>
</evidence>
<dbReference type="Pfam" id="PF13607">
    <property type="entry name" value="Succ_CoA_lig"/>
    <property type="match status" value="1"/>
</dbReference>
<reference evidence="2 3" key="1">
    <citation type="submission" date="2017-09" db="EMBL/GenBank/DDBJ databases">
        <title>Sequencing the genomes of two abundant thermophiles in Great Basin hot springs: Thermocrinis jamiesonii and novel Chloroflexi Thermoflexus hugenholtzii.</title>
        <authorList>
            <person name="Hedlund B."/>
        </authorList>
    </citation>
    <scope>NUCLEOTIDE SEQUENCE [LARGE SCALE GENOMIC DNA]</scope>
    <source>
        <strain evidence="2 3">G233</strain>
    </source>
</reference>
<dbReference type="PANTHER" id="PTHR42793:SF1">
    <property type="entry name" value="PEPTIDYL-LYSINE N-ACETYLTRANSFERASE PATZ"/>
    <property type="match status" value="1"/>
</dbReference>
<dbReference type="RefSeq" id="WP_165772592.1">
    <property type="nucleotide sequence ID" value="NZ_PDJQ01000001.1"/>
</dbReference>
<dbReference type="InterPro" id="IPR036291">
    <property type="entry name" value="NAD(P)-bd_dom_sf"/>
</dbReference>
<dbReference type="AlphaFoldDB" id="A0A2A9HHI6"/>
<evidence type="ECO:0000313" key="2">
    <source>
        <dbReference type="EMBL" id="PFG74455.1"/>
    </source>
</evidence>
<evidence type="ECO:0000259" key="1">
    <source>
        <dbReference type="SMART" id="SM00881"/>
    </source>
</evidence>
<dbReference type="Pfam" id="PF19045">
    <property type="entry name" value="Ligase_CoA_2"/>
    <property type="match status" value="1"/>
</dbReference>
<dbReference type="Proteomes" id="UP000223071">
    <property type="component" value="Unassembled WGS sequence"/>
</dbReference>
<dbReference type="InterPro" id="IPR032875">
    <property type="entry name" value="Succ_CoA_lig_flav_dom"/>
</dbReference>
<dbReference type="InterPro" id="IPR003781">
    <property type="entry name" value="CoA-bd"/>
</dbReference>
<proteinExistence type="predicted"/>
<dbReference type="Pfam" id="PF13380">
    <property type="entry name" value="CoA_binding_2"/>
    <property type="match status" value="1"/>
</dbReference>
<sequence>MPDAPALDFIFHPKSIAIAGVSAKEGAGFGGGGFVASLQEIGFRGPIYLIHPTAPAIRGLKCYPSLRDIPDDVDYVISSVPARFVPQLLEDCIAKGVRVLHLFTAGFTETGDAERAKMEQAIVARAREAGIRIIGPNCMGLYVPASRLAMMPGQPPEPGPVGMVSQSGMNAGEFVRYATPRGVRCSKVISFGNGADLKAADFLEYLADDPETGIIVSYLEGIQDGPRLARVIRRTAALKPLVILKSGRTEAGSRAANSHTASLAGSLQVFDALCRQAGAIRVESLEELTDMAVTFQFVKRLSGPNIVVVGGGGGASVLAADDLAAAGLVLPQLLPETQEALAKVTDEAGTSIRNPIDTTSVWEDEGFEATFRPVAEAPNVDVILYHTGFGTGPMARVGDVRTRMARQAETLGRVQRESGKPVVVAIRPATNVEGFQQSLDFQELCWRAGLATYPSIARAGVALGHLLRWQRMRGDIPPTP</sequence>